<dbReference type="InterPro" id="IPR003343">
    <property type="entry name" value="Big_2"/>
</dbReference>
<dbReference type="PROSITE" id="PS51257">
    <property type="entry name" value="PROKAR_LIPOPROTEIN"/>
    <property type="match status" value="1"/>
</dbReference>
<sequence>MRKLCCASLYIFCLLLTGCRNSYLISLSIVPIVDYLPIGFVQSISVIGTYSDGSTKNLTHNPYVKLVSSSPEVLDVYIDTISGKPFAKAVSAGIAIINITGFGLESKVFVKVMDSSPLELQVKPTSISIPVGLSQQLTANLIMPDGSIINVTDNPSLVWKVDDITTASIRSGESSGNGFVTGLNIGQVNISVTGFGFTTIKELNVTDAIPIKLSLTPSITSIAKGLQRKLLATALFSDSSSVDVTDNPELIWNTSDSSIATITTNQLSGNGIIYGVEVGHGIDVTAFFMGMSATAQIDVISPIIHLPSVGFFSRPDMLRRNWATANVYCQNLVLDGESGWRLPEYNEIISLYNAYPNGDVSTILGWPYSYLYDYVWTKTIHVSGSPLYYRVMNGGGYFDDANLIFDVICVR</sequence>
<accession>A0ABR9Z6K7</accession>
<evidence type="ECO:0000259" key="1">
    <source>
        <dbReference type="SMART" id="SM00635"/>
    </source>
</evidence>
<feature type="domain" description="BIG2" evidence="1">
    <location>
        <begin position="209"/>
        <end position="298"/>
    </location>
</feature>
<reference evidence="2 3" key="1">
    <citation type="journal article" date="2021" name="PeerJ">
        <title>Analysis of 44 Vibrio anguillarum genomes reveals high genetic diversity.</title>
        <authorList>
            <person name="Hansen M.J."/>
            <person name="Dalsgaard I."/>
        </authorList>
    </citation>
    <scope>NUCLEOTIDE SEQUENCE [LARGE SCALE GENOMIC DNA]</scope>
    <source>
        <strain evidence="2 3">040915-1/1B</strain>
    </source>
</reference>
<dbReference type="Gene3D" id="2.60.40.1080">
    <property type="match status" value="3"/>
</dbReference>
<dbReference type="Proteomes" id="UP000726136">
    <property type="component" value="Unassembled WGS sequence"/>
</dbReference>
<dbReference type="EMBL" id="RDPI01000011">
    <property type="protein sequence ID" value="MBF4373612.1"/>
    <property type="molecule type" value="Genomic_DNA"/>
</dbReference>
<proteinExistence type="predicted"/>
<keyword evidence="3" id="KW-1185">Reference proteome</keyword>
<feature type="domain" description="BIG2" evidence="1">
    <location>
        <begin position="116"/>
        <end position="202"/>
    </location>
</feature>
<evidence type="ECO:0000313" key="3">
    <source>
        <dbReference type="Proteomes" id="UP000726136"/>
    </source>
</evidence>
<dbReference type="SMART" id="SM00635">
    <property type="entry name" value="BID_2"/>
    <property type="match status" value="2"/>
</dbReference>
<name>A0ABR9Z6K7_VIBAN</name>
<dbReference type="RefSeq" id="WP_194663384.1">
    <property type="nucleotide sequence ID" value="NZ_RDPI01000011.1"/>
</dbReference>
<dbReference type="Pfam" id="PF02368">
    <property type="entry name" value="Big_2"/>
    <property type="match status" value="1"/>
</dbReference>
<comment type="caution">
    <text evidence="2">The sequence shown here is derived from an EMBL/GenBank/DDBJ whole genome shotgun (WGS) entry which is preliminary data.</text>
</comment>
<organism evidence="2 3">
    <name type="scientific">Vibrio anguillarum</name>
    <name type="common">Listonella anguillarum</name>
    <dbReference type="NCBI Taxonomy" id="55601"/>
    <lineage>
        <taxon>Bacteria</taxon>
        <taxon>Pseudomonadati</taxon>
        <taxon>Pseudomonadota</taxon>
        <taxon>Gammaproteobacteria</taxon>
        <taxon>Vibrionales</taxon>
        <taxon>Vibrionaceae</taxon>
        <taxon>Vibrio</taxon>
    </lineage>
</organism>
<evidence type="ECO:0000313" key="2">
    <source>
        <dbReference type="EMBL" id="MBF4373612.1"/>
    </source>
</evidence>
<gene>
    <name evidence="2" type="ORF">EAY46_11055</name>
</gene>
<protein>
    <recommendedName>
        <fullName evidence="1">BIG2 domain-containing protein</fullName>
    </recommendedName>
</protein>